<reference evidence="4" key="1">
    <citation type="submission" date="2020-05" db="EMBL/GenBank/DDBJ databases">
        <title>Phylogenomic resolution of chytrid fungi.</title>
        <authorList>
            <person name="Stajich J.E."/>
            <person name="Amses K."/>
            <person name="Simmons R."/>
            <person name="Seto K."/>
            <person name="Myers J."/>
            <person name="Bonds A."/>
            <person name="Quandt C.A."/>
            <person name="Barry K."/>
            <person name="Liu P."/>
            <person name="Grigoriev I."/>
            <person name="Longcore J.E."/>
            <person name="James T.Y."/>
        </authorList>
    </citation>
    <scope>NUCLEOTIDE SEQUENCE</scope>
    <source>
        <strain evidence="4">JEL0318</strain>
    </source>
</reference>
<dbReference type="PANTHER" id="PTHR15921:SF3">
    <property type="entry name" value="PRE-MRNA CLEAVAGE COMPLEX 2 PROTEIN PCF11"/>
    <property type="match status" value="1"/>
</dbReference>
<dbReference type="Pfam" id="PF23228">
    <property type="entry name" value="zf_PCFS4"/>
    <property type="match status" value="1"/>
</dbReference>
<feature type="region of interest" description="Disordered" evidence="1">
    <location>
        <begin position="208"/>
        <end position="297"/>
    </location>
</feature>
<dbReference type="GO" id="GO:0005737">
    <property type="term" value="C:cytoplasm"/>
    <property type="evidence" value="ECO:0007669"/>
    <property type="project" value="TreeGrafter"/>
</dbReference>
<feature type="domain" description="Pcf11 Clp1-ID" evidence="2">
    <location>
        <begin position="83"/>
        <end position="106"/>
    </location>
</feature>
<gene>
    <name evidence="4" type="ORF">HK097_006564</name>
</gene>
<evidence type="ECO:0000256" key="1">
    <source>
        <dbReference type="SAM" id="MobiDB-lite"/>
    </source>
</evidence>
<feature type="region of interest" description="Disordered" evidence="1">
    <location>
        <begin position="127"/>
        <end position="163"/>
    </location>
</feature>
<dbReference type="GO" id="GO:0003729">
    <property type="term" value="F:mRNA binding"/>
    <property type="evidence" value="ECO:0007669"/>
    <property type="project" value="InterPro"/>
</dbReference>
<dbReference type="InterPro" id="IPR021605">
    <property type="entry name" value="Pcf11_Clp1-ID"/>
</dbReference>
<dbReference type="InterPro" id="IPR045154">
    <property type="entry name" value="PCF11-like"/>
</dbReference>
<evidence type="ECO:0000313" key="4">
    <source>
        <dbReference type="EMBL" id="KAJ3025934.1"/>
    </source>
</evidence>
<feature type="compositionally biased region" description="Acidic residues" evidence="1">
    <location>
        <begin position="153"/>
        <end position="162"/>
    </location>
</feature>
<feature type="domain" description="PCFS4-like zinc finger" evidence="3">
    <location>
        <begin position="154"/>
        <end position="197"/>
    </location>
</feature>
<dbReference type="AlphaFoldDB" id="A0AAD5S6X4"/>
<evidence type="ECO:0000313" key="5">
    <source>
        <dbReference type="Proteomes" id="UP001212841"/>
    </source>
</evidence>
<feature type="non-terminal residue" evidence="4">
    <location>
        <position position="1"/>
    </location>
</feature>
<dbReference type="PANTHER" id="PTHR15921">
    <property type="entry name" value="PRE-MRNA CLEAVAGE COMPLEX II"/>
    <property type="match status" value="1"/>
</dbReference>
<name>A0AAD5S6X4_9FUNG</name>
<sequence length="325" mass="35887">METDGNGDGSGGGDRGSKIYMNVMELPRVRLTSEDIAKPHPSAITTLYDALSLQCRQCGTRYKRSEEGKKRMDTHLDWHFRQNRRMKEKGKKAVSREWYLGLEEWVGEVVGSGRGGGDRAAPTVFFGNHATSGTGGNVKGEQGDGGKGGKEKEEEEVLNVPAEDEKEKECAVCHERLEKFYDEEREEWMLRGVVKIDGVFYHQTCHRDHDKASMRQKSPSPSAPTSSSTLPLPIPSIDTTPRSPLLGKRKLEEEPAQAGTITIPPGIPTTATTNASQPPQMQQQQEQQPQQQQTPDMSALMRIDPAVLQAFLASMGGVEGVKRVK</sequence>
<proteinExistence type="predicted"/>
<dbReference type="InterPro" id="IPR057242">
    <property type="entry name" value="PCFS4-like"/>
</dbReference>
<evidence type="ECO:0000259" key="2">
    <source>
        <dbReference type="Pfam" id="PF11526"/>
    </source>
</evidence>
<dbReference type="GO" id="GO:0000993">
    <property type="term" value="F:RNA polymerase II complex binding"/>
    <property type="evidence" value="ECO:0007669"/>
    <property type="project" value="InterPro"/>
</dbReference>
<dbReference type="Proteomes" id="UP001212841">
    <property type="component" value="Unassembled WGS sequence"/>
</dbReference>
<protein>
    <submittedName>
        <fullName evidence="4">Uncharacterized protein</fullName>
    </submittedName>
</protein>
<comment type="caution">
    <text evidence="4">The sequence shown here is derived from an EMBL/GenBank/DDBJ whole genome shotgun (WGS) entry which is preliminary data.</text>
</comment>
<dbReference type="GO" id="GO:0031124">
    <property type="term" value="P:mRNA 3'-end processing"/>
    <property type="evidence" value="ECO:0007669"/>
    <property type="project" value="InterPro"/>
</dbReference>
<feature type="compositionally biased region" description="Basic and acidic residues" evidence="1">
    <location>
        <begin position="141"/>
        <end position="152"/>
    </location>
</feature>
<dbReference type="GO" id="GO:0006369">
    <property type="term" value="P:termination of RNA polymerase II transcription"/>
    <property type="evidence" value="ECO:0007669"/>
    <property type="project" value="InterPro"/>
</dbReference>
<evidence type="ECO:0000259" key="3">
    <source>
        <dbReference type="Pfam" id="PF23228"/>
    </source>
</evidence>
<keyword evidence="5" id="KW-1185">Reference proteome</keyword>
<feature type="compositionally biased region" description="Low complexity" evidence="1">
    <location>
        <begin position="218"/>
        <end position="237"/>
    </location>
</feature>
<dbReference type="EMBL" id="JADGJD010003073">
    <property type="protein sequence ID" value="KAJ3025934.1"/>
    <property type="molecule type" value="Genomic_DNA"/>
</dbReference>
<dbReference type="GO" id="GO:0005849">
    <property type="term" value="C:mRNA cleavage factor complex"/>
    <property type="evidence" value="ECO:0007669"/>
    <property type="project" value="InterPro"/>
</dbReference>
<dbReference type="Pfam" id="PF11526">
    <property type="entry name" value="Pfc11_Clp1_ID"/>
    <property type="match status" value="1"/>
</dbReference>
<feature type="compositionally biased region" description="Low complexity" evidence="1">
    <location>
        <begin position="258"/>
        <end position="293"/>
    </location>
</feature>
<organism evidence="4 5">
    <name type="scientific">Rhizophlyctis rosea</name>
    <dbReference type="NCBI Taxonomy" id="64517"/>
    <lineage>
        <taxon>Eukaryota</taxon>
        <taxon>Fungi</taxon>
        <taxon>Fungi incertae sedis</taxon>
        <taxon>Chytridiomycota</taxon>
        <taxon>Chytridiomycota incertae sedis</taxon>
        <taxon>Chytridiomycetes</taxon>
        <taxon>Rhizophlyctidales</taxon>
        <taxon>Rhizophlyctidaceae</taxon>
        <taxon>Rhizophlyctis</taxon>
    </lineage>
</organism>
<accession>A0AAD5S6X4</accession>